<keyword evidence="3" id="KW-1185">Reference proteome</keyword>
<name>A0A1X9NC14_9GAMM</name>
<feature type="transmembrane region" description="Helical" evidence="1">
    <location>
        <begin position="270"/>
        <end position="296"/>
    </location>
</feature>
<dbReference type="EMBL" id="CP019343">
    <property type="protein sequence ID" value="ARN74584.1"/>
    <property type="molecule type" value="Genomic_DNA"/>
</dbReference>
<sequence>MHDNILKFKNGRYFFITVAMLAICFAIYATQGGKQPANGGTWQGYVLGTLGAVLIVWLTALGKRKRNYSSRLGSMQGWASAHVYLGTSLLIVATLHCAVQFGYNVHTLAYGLMCLVIFSGFGGVYVYMRYPSLSARNRANSSRAELFAELASLNESVRKLSKNCDPQVHAVVDSAIDRTNIGGGAVAQLMAIDASQMLKEADEDSLRTAASRVSNKDQQAVVDFIAQRIPRSRKQDESATLQELLTMLCRRQALLRKIRKDIQLQGWMQIWLYLHIPLTIALLFALAVHIIAVFFYW</sequence>
<dbReference type="KEGG" id="osg:BST96_10900"/>
<dbReference type="RefSeq" id="WP_085758731.1">
    <property type="nucleotide sequence ID" value="NZ_CP019343.1"/>
</dbReference>
<protein>
    <submittedName>
        <fullName evidence="2">Uncharacterized protein</fullName>
    </submittedName>
</protein>
<organism evidence="2 3">
    <name type="scientific">Oceanicoccus sagamiensis</name>
    <dbReference type="NCBI Taxonomy" id="716816"/>
    <lineage>
        <taxon>Bacteria</taxon>
        <taxon>Pseudomonadati</taxon>
        <taxon>Pseudomonadota</taxon>
        <taxon>Gammaproteobacteria</taxon>
        <taxon>Cellvibrionales</taxon>
        <taxon>Spongiibacteraceae</taxon>
        <taxon>Oceanicoccus</taxon>
    </lineage>
</organism>
<evidence type="ECO:0000313" key="3">
    <source>
        <dbReference type="Proteomes" id="UP000193450"/>
    </source>
</evidence>
<keyword evidence="1" id="KW-1133">Transmembrane helix</keyword>
<reference evidence="2 3" key="1">
    <citation type="submission" date="2016-11" db="EMBL/GenBank/DDBJ databases">
        <title>Trade-off between light-utilization and light-protection in marine flavobacteria.</title>
        <authorList>
            <person name="Kumagai Y."/>
        </authorList>
    </citation>
    <scope>NUCLEOTIDE SEQUENCE [LARGE SCALE GENOMIC DNA]</scope>
    <source>
        <strain evidence="2 3">NBRC 107125</strain>
    </source>
</reference>
<feature type="transmembrane region" description="Helical" evidence="1">
    <location>
        <begin position="83"/>
        <end position="103"/>
    </location>
</feature>
<evidence type="ECO:0000313" key="2">
    <source>
        <dbReference type="EMBL" id="ARN74584.1"/>
    </source>
</evidence>
<evidence type="ECO:0000256" key="1">
    <source>
        <dbReference type="SAM" id="Phobius"/>
    </source>
</evidence>
<dbReference type="Proteomes" id="UP000193450">
    <property type="component" value="Chromosome"/>
</dbReference>
<feature type="transmembrane region" description="Helical" evidence="1">
    <location>
        <begin position="12"/>
        <end position="30"/>
    </location>
</feature>
<feature type="transmembrane region" description="Helical" evidence="1">
    <location>
        <begin position="42"/>
        <end position="62"/>
    </location>
</feature>
<dbReference type="AlphaFoldDB" id="A0A1X9NC14"/>
<feature type="transmembrane region" description="Helical" evidence="1">
    <location>
        <begin position="109"/>
        <end position="128"/>
    </location>
</feature>
<keyword evidence="1" id="KW-0472">Membrane</keyword>
<proteinExistence type="predicted"/>
<dbReference type="STRING" id="716816.BST96_10900"/>
<gene>
    <name evidence="2" type="ORF">BST96_10900</name>
</gene>
<accession>A0A1X9NC14</accession>
<keyword evidence="1" id="KW-0812">Transmembrane</keyword>
<dbReference type="OrthoDB" id="8533047at2"/>